<dbReference type="PROSITE" id="PS50878">
    <property type="entry name" value="RT_POL"/>
    <property type="match status" value="1"/>
</dbReference>
<dbReference type="EMBL" id="CH476749">
    <property type="protein sequence ID" value="EIE91396.1"/>
    <property type="molecule type" value="Genomic_DNA"/>
</dbReference>
<sequence length="1112" mass="129534">MTFQETHVSDNTLSIISTQFHARYSLWTRHCGIVSFSPSFIFSDNLTPEHDRVILTKVKHPYNAFAPFWLLLSSQTSLQWVSFLDDHFYNALMNDDLHELPTFKRNDTTYSTIDYIFVNQAFRTQVIASNLHKLNESWTDHSLLSVTCCLGLSPSGPGLWRGNPLLARKPAYQHYLRQHLDHILLNIHSGWTAQKKWNFVKRQQIATLQQELSEILALKANVRWQEAGETSVKYMKNLYRQRTVEQHITTLRPNDSTDPVECIDRMLPIAQQFYQSLFTTDSVDDHQVEQYLAEIQGLPQLTDDHTDHLLEPITIDEIIHETARVENKVSSPGEDGLGYAFLYQLFRYPPLQDLVVEVYNQALSSKKFPTSWQELRVRLLAKKGDLTNLKNWRPISLINCDAKIYTRIINSRMRQVIPSIINRCQTGFMPNRFIAENGLVLNIVMEHARRCNRNDIALLLDQEKAYDRVHPSYLRAVMLKFGFPLVLVNSIIGLFFGNRVRININGHFTNEINQYCGLRQGDPLSPLLFNLALEPFLRHIIQDNSLLGFSFAPLSSNISSPPAMKVLAYADDVCVFLSSPEDFVRVQYHLHIYGQVSNAKVNLSKTEAIFLNGYASPSWQQMLLQHQIVKWHDHTKPQPLRYLGFPVIQSLAQRRYVENQLLQNVKTQYGIYSQRQLSIRGRVILVNTLILSKLWYCLRVVSLPKHFFKQIRSIIYQFIMKGIKPGFQYVLLCQPIIKGGLGLLDPLIQHRCLQFRWLRQLFQDDDPVSCSQVYMKDFVQRFHSMGTTSLLSFFFPSLRTAANIHLGSFLPAMFEAMDSFLKKNPPDVRCNPSTLLKLPLLALFSDIPSDHWLLSHSRSKLQANQFFTYDQSLHRVRPLLRPDSPMYPRLSGRLVRDLQNRTVTLNKMTWNLILNNYPDPGSADDFPFVSWLTRSVDWISFHPQDYRQTQSDILLTYSLSTLPPPKWKQFWSLKILPEARTIWFRFIYNKLHCNASISRFDPTVPTTCSLCHDPLEDINHLLIHYPFKWSAWHGVLSRFAPYLEFHPEDVESILRNLSRFDFVDNTRLLRICSHALLYIWRAHWRYVFDGTPFLPQQIVSTTFDKLRHHSLH</sequence>
<evidence type="ECO:0000259" key="1">
    <source>
        <dbReference type="PROSITE" id="PS50878"/>
    </source>
</evidence>
<dbReference type="GeneID" id="93623072"/>
<dbReference type="CDD" id="cd01650">
    <property type="entry name" value="RT_nLTR_like"/>
    <property type="match status" value="1"/>
</dbReference>
<name>I1CSG6_RHIO9</name>
<evidence type="ECO:0000313" key="2">
    <source>
        <dbReference type="EMBL" id="EIE91396.1"/>
    </source>
</evidence>
<dbReference type="InterPro" id="IPR000477">
    <property type="entry name" value="RT_dom"/>
</dbReference>
<gene>
    <name evidence="2" type="ORF">RO3G_16107</name>
</gene>
<dbReference type="InParanoid" id="I1CSG6"/>
<dbReference type="OMA" id="AHGAYIR"/>
<dbReference type="AlphaFoldDB" id="I1CSG6"/>
<dbReference type="eggNOG" id="KOG1075">
    <property type="taxonomic scope" value="Eukaryota"/>
</dbReference>
<keyword evidence="3" id="KW-1185">Reference proteome</keyword>
<dbReference type="Pfam" id="PF00078">
    <property type="entry name" value="RVT_1"/>
    <property type="match status" value="1"/>
</dbReference>
<protein>
    <recommendedName>
        <fullName evidence="1">Reverse transcriptase domain-containing protein</fullName>
    </recommendedName>
</protein>
<reference evidence="2 3" key="1">
    <citation type="journal article" date="2009" name="PLoS Genet.">
        <title>Genomic analysis of the basal lineage fungus Rhizopus oryzae reveals a whole-genome duplication.</title>
        <authorList>
            <person name="Ma L.-J."/>
            <person name="Ibrahim A.S."/>
            <person name="Skory C."/>
            <person name="Grabherr M.G."/>
            <person name="Burger G."/>
            <person name="Butler M."/>
            <person name="Elias M."/>
            <person name="Idnurm A."/>
            <person name="Lang B.F."/>
            <person name="Sone T."/>
            <person name="Abe A."/>
            <person name="Calvo S.E."/>
            <person name="Corrochano L.M."/>
            <person name="Engels R."/>
            <person name="Fu J."/>
            <person name="Hansberg W."/>
            <person name="Kim J.-M."/>
            <person name="Kodira C.D."/>
            <person name="Koehrsen M.J."/>
            <person name="Liu B."/>
            <person name="Miranda-Saavedra D."/>
            <person name="O'Leary S."/>
            <person name="Ortiz-Castellanos L."/>
            <person name="Poulter R."/>
            <person name="Rodriguez-Romero J."/>
            <person name="Ruiz-Herrera J."/>
            <person name="Shen Y.-Q."/>
            <person name="Zeng Q."/>
            <person name="Galagan J."/>
            <person name="Birren B.W."/>
            <person name="Cuomo C.A."/>
            <person name="Wickes B.L."/>
        </authorList>
    </citation>
    <scope>NUCLEOTIDE SEQUENCE [LARGE SCALE GENOMIC DNA]</scope>
    <source>
        <strain evidence="3">RA 99-880 / ATCC MYA-4621 / FGSC 9543 / NRRL 43880</strain>
    </source>
</reference>
<dbReference type="InterPro" id="IPR026960">
    <property type="entry name" value="RVT-Znf"/>
</dbReference>
<dbReference type="VEuPathDB" id="FungiDB:RO3G_16107"/>
<dbReference type="Pfam" id="PF13966">
    <property type="entry name" value="zf-RVT"/>
    <property type="match status" value="1"/>
</dbReference>
<proteinExistence type="predicted"/>
<accession>I1CSG6</accession>
<dbReference type="SUPFAM" id="SSF56672">
    <property type="entry name" value="DNA/RNA polymerases"/>
    <property type="match status" value="1"/>
</dbReference>
<dbReference type="PANTHER" id="PTHR31635:SF196">
    <property type="entry name" value="REVERSE TRANSCRIPTASE DOMAIN-CONTAINING PROTEIN-RELATED"/>
    <property type="match status" value="1"/>
</dbReference>
<evidence type="ECO:0000313" key="3">
    <source>
        <dbReference type="Proteomes" id="UP000009138"/>
    </source>
</evidence>
<dbReference type="RefSeq" id="XP_067526792.1">
    <property type="nucleotide sequence ID" value="XM_067670691.1"/>
</dbReference>
<dbReference type="InterPro" id="IPR043502">
    <property type="entry name" value="DNA/RNA_pol_sf"/>
</dbReference>
<dbReference type="Proteomes" id="UP000009138">
    <property type="component" value="Unassembled WGS sequence"/>
</dbReference>
<dbReference type="PANTHER" id="PTHR31635">
    <property type="entry name" value="REVERSE TRANSCRIPTASE DOMAIN-CONTAINING PROTEIN-RELATED"/>
    <property type="match status" value="1"/>
</dbReference>
<feature type="domain" description="Reverse transcriptase" evidence="1">
    <location>
        <begin position="361"/>
        <end position="647"/>
    </location>
</feature>
<dbReference type="STRING" id="246409.I1CSG6"/>
<organism evidence="2 3">
    <name type="scientific">Rhizopus delemar (strain RA 99-880 / ATCC MYA-4621 / FGSC 9543 / NRRL 43880)</name>
    <name type="common">Mucormycosis agent</name>
    <name type="synonym">Rhizopus arrhizus var. delemar</name>
    <dbReference type="NCBI Taxonomy" id="246409"/>
    <lineage>
        <taxon>Eukaryota</taxon>
        <taxon>Fungi</taxon>
        <taxon>Fungi incertae sedis</taxon>
        <taxon>Mucoromycota</taxon>
        <taxon>Mucoromycotina</taxon>
        <taxon>Mucoromycetes</taxon>
        <taxon>Mucorales</taxon>
        <taxon>Mucorineae</taxon>
        <taxon>Rhizopodaceae</taxon>
        <taxon>Rhizopus</taxon>
    </lineage>
</organism>